<feature type="transmembrane region" description="Helical" evidence="7">
    <location>
        <begin position="90"/>
        <end position="109"/>
    </location>
</feature>
<dbReference type="Proteomes" id="UP000708148">
    <property type="component" value="Unassembled WGS sequence"/>
</dbReference>
<dbReference type="AlphaFoldDB" id="A0A8S1J715"/>
<evidence type="ECO:0000313" key="10">
    <source>
        <dbReference type="Proteomes" id="UP000708148"/>
    </source>
</evidence>
<dbReference type="InterPro" id="IPR037185">
    <property type="entry name" value="EmrE-like"/>
</dbReference>
<proteinExistence type="inferred from homology"/>
<keyword evidence="5 7" id="KW-1133">Transmembrane helix</keyword>
<comment type="subcellular location">
    <subcellularLocation>
        <location evidence="1">Cell membrane</location>
        <topology evidence="1">Multi-pass membrane protein</topology>
    </subcellularLocation>
</comment>
<name>A0A8S1J715_9CHLO</name>
<evidence type="ECO:0000313" key="9">
    <source>
        <dbReference type="EMBL" id="CAD7701511.1"/>
    </source>
</evidence>
<evidence type="ECO:0000256" key="3">
    <source>
        <dbReference type="ARBA" id="ARBA00022475"/>
    </source>
</evidence>
<evidence type="ECO:0000256" key="1">
    <source>
        <dbReference type="ARBA" id="ARBA00004651"/>
    </source>
</evidence>
<protein>
    <recommendedName>
        <fullName evidence="8">EamA domain-containing protein</fullName>
    </recommendedName>
</protein>
<dbReference type="InterPro" id="IPR000620">
    <property type="entry name" value="EamA_dom"/>
</dbReference>
<feature type="domain" description="EamA" evidence="8">
    <location>
        <begin position="122"/>
        <end position="205"/>
    </location>
</feature>
<gene>
    <name evidence="9" type="ORF">OSTQU699_LOCUS6870</name>
</gene>
<keyword evidence="4 7" id="KW-0812">Transmembrane</keyword>
<dbReference type="PANTHER" id="PTHR42920">
    <property type="entry name" value="OS03G0707200 PROTEIN-RELATED"/>
    <property type="match status" value="1"/>
</dbReference>
<sequence length="224" mass="23856">MSTDASRASFLSTFTVILVPILAGITGRGISKTTLGAAGLALTGTWLLENGGTKASIGDLYNLMSAAFFALQIFRTEYYCRKLPRSTMMPMLATSVVTTAVLGSVLAAGTHPTQVAATLHSLLMPTSWMTTFHIPMKELLYTGLLSTDLVLVIEMMALHNVPSTDAAIIYTMEPVLGSILAYFFLGERWGPMGWLGAGLILTSSLATQLLGGEPDGMEDAREQG</sequence>
<evidence type="ECO:0000259" key="8">
    <source>
        <dbReference type="Pfam" id="PF00892"/>
    </source>
</evidence>
<dbReference type="InterPro" id="IPR051258">
    <property type="entry name" value="Diverse_Substrate_Transporter"/>
</dbReference>
<keyword evidence="6 7" id="KW-0472">Membrane</keyword>
<feature type="transmembrane region" description="Helical" evidence="7">
    <location>
        <begin position="139"/>
        <end position="161"/>
    </location>
</feature>
<evidence type="ECO:0000256" key="5">
    <source>
        <dbReference type="ARBA" id="ARBA00022989"/>
    </source>
</evidence>
<dbReference type="OrthoDB" id="2017960at2759"/>
<keyword evidence="10" id="KW-1185">Reference proteome</keyword>
<dbReference type="EMBL" id="CAJHUC010001557">
    <property type="protein sequence ID" value="CAD7701511.1"/>
    <property type="molecule type" value="Genomic_DNA"/>
</dbReference>
<feature type="transmembrane region" description="Helical" evidence="7">
    <location>
        <begin position="167"/>
        <end position="185"/>
    </location>
</feature>
<comment type="similarity">
    <text evidence="2">Belongs to the drug/metabolite transporter (DMT) superfamily. Plant drug/metabolite exporter (P-DME) (TC 2.A.7.4) family.</text>
</comment>
<dbReference type="Pfam" id="PF00892">
    <property type="entry name" value="EamA"/>
    <property type="match status" value="1"/>
</dbReference>
<dbReference type="PANTHER" id="PTHR42920:SF26">
    <property type="entry name" value="OS03G0707200 PROTEIN"/>
    <property type="match status" value="1"/>
</dbReference>
<keyword evidence="3" id="KW-1003">Cell membrane</keyword>
<evidence type="ECO:0000256" key="4">
    <source>
        <dbReference type="ARBA" id="ARBA00022692"/>
    </source>
</evidence>
<evidence type="ECO:0000256" key="6">
    <source>
        <dbReference type="ARBA" id="ARBA00023136"/>
    </source>
</evidence>
<evidence type="ECO:0000256" key="2">
    <source>
        <dbReference type="ARBA" id="ARBA00007635"/>
    </source>
</evidence>
<dbReference type="SUPFAM" id="SSF103481">
    <property type="entry name" value="Multidrug resistance efflux transporter EmrE"/>
    <property type="match status" value="1"/>
</dbReference>
<reference evidence="9" key="1">
    <citation type="submission" date="2020-12" db="EMBL/GenBank/DDBJ databases">
        <authorList>
            <person name="Iha C."/>
        </authorList>
    </citation>
    <scope>NUCLEOTIDE SEQUENCE</scope>
</reference>
<comment type="caution">
    <text evidence="9">The sequence shown here is derived from an EMBL/GenBank/DDBJ whole genome shotgun (WGS) entry which is preliminary data.</text>
</comment>
<accession>A0A8S1J715</accession>
<evidence type="ECO:0000256" key="7">
    <source>
        <dbReference type="SAM" id="Phobius"/>
    </source>
</evidence>
<feature type="transmembrane region" description="Helical" evidence="7">
    <location>
        <begin position="192"/>
        <end position="211"/>
    </location>
</feature>
<organism evidence="9 10">
    <name type="scientific">Ostreobium quekettii</name>
    <dbReference type="NCBI Taxonomy" id="121088"/>
    <lineage>
        <taxon>Eukaryota</taxon>
        <taxon>Viridiplantae</taxon>
        <taxon>Chlorophyta</taxon>
        <taxon>core chlorophytes</taxon>
        <taxon>Ulvophyceae</taxon>
        <taxon>TCBD clade</taxon>
        <taxon>Bryopsidales</taxon>
        <taxon>Ostreobineae</taxon>
        <taxon>Ostreobiaceae</taxon>
        <taxon>Ostreobium</taxon>
    </lineage>
</organism>
<dbReference type="GO" id="GO:0005886">
    <property type="term" value="C:plasma membrane"/>
    <property type="evidence" value="ECO:0007669"/>
    <property type="project" value="UniProtKB-SubCell"/>
</dbReference>